<keyword evidence="1" id="KW-0732">Signal</keyword>
<name>A0AAW2YLY5_9EUKA</name>
<feature type="chain" id="PRO_5044025386" evidence="1">
    <location>
        <begin position="20"/>
        <end position="189"/>
    </location>
</feature>
<reference evidence="2 3" key="1">
    <citation type="submission" date="2024-03" db="EMBL/GenBank/DDBJ databases">
        <title>The Acrasis kona genome and developmental transcriptomes reveal deep origins of eukaryotic multicellular pathways.</title>
        <authorList>
            <person name="Sheikh S."/>
            <person name="Fu C.-J."/>
            <person name="Brown M.W."/>
            <person name="Baldauf S.L."/>
        </authorList>
    </citation>
    <scope>NUCLEOTIDE SEQUENCE [LARGE SCALE GENOMIC DNA]</scope>
    <source>
        <strain evidence="2 3">ATCC MYA-3509</strain>
    </source>
</reference>
<accession>A0AAW2YLY5</accession>
<evidence type="ECO:0000256" key="1">
    <source>
        <dbReference type="SAM" id="SignalP"/>
    </source>
</evidence>
<evidence type="ECO:0000313" key="2">
    <source>
        <dbReference type="EMBL" id="KAL0478114.1"/>
    </source>
</evidence>
<dbReference type="AlphaFoldDB" id="A0AAW2YLY5"/>
<organism evidence="2 3">
    <name type="scientific">Acrasis kona</name>
    <dbReference type="NCBI Taxonomy" id="1008807"/>
    <lineage>
        <taxon>Eukaryota</taxon>
        <taxon>Discoba</taxon>
        <taxon>Heterolobosea</taxon>
        <taxon>Tetramitia</taxon>
        <taxon>Eutetramitia</taxon>
        <taxon>Acrasidae</taxon>
        <taxon>Acrasis</taxon>
    </lineage>
</organism>
<protein>
    <submittedName>
        <fullName evidence="2">Glutamate tRS</fullName>
    </submittedName>
</protein>
<proteinExistence type="predicted"/>
<feature type="signal peptide" evidence="1">
    <location>
        <begin position="1"/>
        <end position="19"/>
    </location>
</feature>
<sequence>MLKSSTLLLVCFVLCFCTCQFPSFSLDQAKSLCFSQFSDSTLAFKEVDGRKTTRCYVMLRGLLTGERASIDMDLFLNEDGNTVIVEAVKETVKIPYKTIIKTRKFTFENGFYTQPENSVLNKFISQNEALAEEKRTKGYSELRTLNKLGITKLELQELKTTVPPKKKTSLGKKISNLCCKGKKKCTEKC</sequence>
<comment type="caution">
    <text evidence="2">The sequence shown here is derived from an EMBL/GenBank/DDBJ whole genome shotgun (WGS) entry which is preliminary data.</text>
</comment>
<keyword evidence="3" id="KW-1185">Reference proteome</keyword>
<dbReference type="Proteomes" id="UP001431209">
    <property type="component" value="Unassembled WGS sequence"/>
</dbReference>
<gene>
    <name evidence="2" type="ORF">AKO1_010763</name>
</gene>
<dbReference type="EMBL" id="JAOPGA020000309">
    <property type="protein sequence ID" value="KAL0478114.1"/>
    <property type="molecule type" value="Genomic_DNA"/>
</dbReference>
<evidence type="ECO:0000313" key="3">
    <source>
        <dbReference type="Proteomes" id="UP001431209"/>
    </source>
</evidence>